<feature type="compositionally biased region" description="Pro residues" evidence="4">
    <location>
        <begin position="143"/>
        <end position="165"/>
    </location>
</feature>
<dbReference type="AlphaFoldDB" id="A0A6A5WHU0"/>
<feature type="signal peptide" evidence="5">
    <location>
        <begin position="1"/>
        <end position="22"/>
    </location>
</feature>
<keyword evidence="5" id="KW-0732">Signal</keyword>
<feature type="region of interest" description="Disordered" evidence="4">
    <location>
        <begin position="118"/>
        <end position="173"/>
    </location>
</feature>
<feature type="chain" id="PRO_5025431880" evidence="5">
    <location>
        <begin position="23"/>
        <end position="432"/>
    </location>
</feature>
<gene>
    <name evidence="6" type="ORF">P154DRAFT_185066</name>
</gene>
<evidence type="ECO:0000313" key="6">
    <source>
        <dbReference type="EMBL" id="KAF2001007.1"/>
    </source>
</evidence>
<dbReference type="GO" id="GO:0071555">
    <property type="term" value="P:cell wall organization"/>
    <property type="evidence" value="ECO:0007669"/>
    <property type="project" value="TreeGrafter"/>
</dbReference>
<reference evidence="6" key="1">
    <citation type="journal article" date="2020" name="Stud. Mycol.">
        <title>101 Dothideomycetes genomes: a test case for predicting lifestyles and emergence of pathogens.</title>
        <authorList>
            <person name="Haridas S."/>
            <person name="Albert R."/>
            <person name="Binder M."/>
            <person name="Bloem J."/>
            <person name="Labutti K."/>
            <person name="Salamov A."/>
            <person name="Andreopoulos B."/>
            <person name="Baker S."/>
            <person name="Barry K."/>
            <person name="Bills G."/>
            <person name="Bluhm B."/>
            <person name="Cannon C."/>
            <person name="Castanera R."/>
            <person name="Culley D."/>
            <person name="Daum C."/>
            <person name="Ezra D."/>
            <person name="Gonzalez J."/>
            <person name="Henrissat B."/>
            <person name="Kuo A."/>
            <person name="Liang C."/>
            <person name="Lipzen A."/>
            <person name="Lutzoni F."/>
            <person name="Magnuson J."/>
            <person name="Mondo S."/>
            <person name="Nolan M."/>
            <person name="Ohm R."/>
            <person name="Pangilinan J."/>
            <person name="Park H.-J."/>
            <person name="Ramirez L."/>
            <person name="Alfaro M."/>
            <person name="Sun H."/>
            <person name="Tritt A."/>
            <person name="Yoshinaga Y."/>
            <person name="Zwiers L.-H."/>
            <person name="Turgeon B."/>
            <person name="Goodwin S."/>
            <person name="Spatafora J."/>
            <person name="Crous P."/>
            <person name="Grigoriev I."/>
        </authorList>
    </citation>
    <scope>NUCLEOTIDE SEQUENCE</scope>
    <source>
        <strain evidence="6">CBS 123094</strain>
    </source>
</reference>
<evidence type="ECO:0000256" key="1">
    <source>
        <dbReference type="ARBA" id="ARBA00004196"/>
    </source>
</evidence>
<dbReference type="GO" id="GO:0009986">
    <property type="term" value="C:cell surface"/>
    <property type="evidence" value="ECO:0007669"/>
    <property type="project" value="TreeGrafter"/>
</dbReference>
<sequence length="432" mass="45573">MKAPIIAGALAAAGLFAGLVAGQPLKLKREIVTEVAYTTVEVRVYVDENGTPLKTETVDKVTSVQTTITESFAATSSSTVAAPSSSASPAPVTPAEVAPAPSSTIVSSTSTVAAAVHVESAPPSKVESPAAPTLTPEAKETPAPQPAPEPQPSTPAPAEPEPSKAPKPKAASADQFPIGVTYDPFAEGHQCKSDSQMESEFEKMSQYGMVRIYGQGCNVIPKAIKAAKKYNQRIMAGIYMPLETIDEIAKALSEAVNQYAGGDWSIVAALSVENEQVISGQMSASGAVDSINSARQAFGAVGYNGPIGAVEVVDSVLNNPSICQSADLTLVNIHPFFDTHVTAEGSGKFVRDQVKRLEAKCPGKRVVVTESGWPHQGNNHDNAIVSREKQKAAIDSILAEFDHDLFLFNAFDSLWKSDNPATFNAEKYWGFL</sequence>
<evidence type="ECO:0000256" key="4">
    <source>
        <dbReference type="SAM" id="MobiDB-lite"/>
    </source>
</evidence>
<evidence type="ECO:0000256" key="3">
    <source>
        <dbReference type="ARBA" id="ARBA00022801"/>
    </source>
</evidence>
<evidence type="ECO:0000313" key="7">
    <source>
        <dbReference type="Proteomes" id="UP000799779"/>
    </source>
</evidence>
<protein>
    <submittedName>
        <fullName evidence="6">Glycoside hydrolase family 17 protein</fullName>
    </submittedName>
</protein>
<accession>A0A6A5WHU0</accession>
<dbReference type="PANTHER" id="PTHR16631:SF14">
    <property type="entry name" value="FAMILY 17 GLUCOSIDASE SCW10-RELATED"/>
    <property type="match status" value="1"/>
</dbReference>
<dbReference type="GO" id="GO:0005576">
    <property type="term" value="C:extracellular region"/>
    <property type="evidence" value="ECO:0007669"/>
    <property type="project" value="TreeGrafter"/>
</dbReference>
<dbReference type="InterPro" id="IPR017853">
    <property type="entry name" value="GH"/>
</dbReference>
<dbReference type="InterPro" id="IPR050732">
    <property type="entry name" value="Beta-glucan_modifiers"/>
</dbReference>
<dbReference type="PANTHER" id="PTHR16631">
    <property type="entry name" value="GLUCAN 1,3-BETA-GLUCOSIDASE"/>
    <property type="match status" value="1"/>
</dbReference>
<comment type="similarity">
    <text evidence="2">Belongs to the glycosyl hydrolase 17 family.</text>
</comment>
<dbReference type="GO" id="GO:0042973">
    <property type="term" value="F:glucan endo-1,3-beta-D-glucosidase activity"/>
    <property type="evidence" value="ECO:0007669"/>
    <property type="project" value="TreeGrafter"/>
</dbReference>
<dbReference type="EMBL" id="ML977585">
    <property type="protein sequence ID" value="KAF2001007.1"/>
    <property type="molecule type" value="Genomic_DNA"/>
</dbReference>
<name>A0A6A5WHU0_9PLEO</name>
<feature type="region of interest" description="Disordered" evidence="4">
    <location>
        <begin position="74"/>
        <end position="102"/>
    </location>
</feature>
<dbReference type="Proteomes" id="UP000799779">
    <property type="component" value="Unassembled WGS sequence"/>
</dbReference>
<dbReference type="OrthoDB" id="941679at2759"/>
<evidence type="ECO:0000256" key="2">
    <source>
        <dbReference type="ARBA" id="ARBA00008773"/>
    </source>
</evidence>
<comment type="subcellular location">
    <subcellularLocation>
        <location evidence="1">Cell envelope</location>
    </subcellularLocation>
</comment>
<organism evidence="6 7">
    <name type="scientific">Amniculicola lignicola CBS 123094</name>
    <dbReference type="NCBI Taxonomy" id="1392246"/>
    <lineage>
        <taxon>Eukaryota</taxon>
        <taxon>Fungi</taxon>
        <taxon>Dikarya</taxon>
        <taxon>Ascomycota</taxon>
        <taxon>Pezizomycotina</taxon>
        <taxon>Dothideomycetes</taxon>
        <taxon>Pleosporomycetidae</taxon>
        <taxon>Pleosporales</taxon>
        <taxon>Amniculicolaceae</taxon>
        <taxon>Amniculicola</taxon>
    </lineage>
</organism>
<dbReference type="SUPFAM" id="SSF51445">
    <property type="entry name" value="(Trans)glycosidases"/>
    <property type="match status" value="1"/>
</dbReference>
<dbReference type="Gene3D" id="3.20.20.80">
    <property type="entry name" value="Glycosidases"/>
    <property type="match status" value="1"/>
</dbReference>
<keyword evidence="7" id="KW-1185">Reference proteome</keyword>
<evidence type="ECO:0000256" key="5">
    <source>
        <dbReference type="SAM" id="SignalP"/>
    </source>
</evidence>
<dbReference type="GO" id="GO:0009277">
    <property type="term" value="C:fungal-type cell wall"/>
    <property type="evidence" value="ECO:0007669"/>
    <property type="project" value="TreeGrafter"/>
</dbReference>
<keyword evidence="3 6" id="KW-0378">Hydrolase</keyword>
<proteinExistence type="inferred from homology"/>